<dbReference type="AlphaFoldDB" id="A0A2T5LPY6"/>
<evidence type="ECO:0000313" key="2">
    <source>
        <dbReference type="Proteomes" id="UP000244073"/>
    </source>
</evidence>
<reference evidence="1 2" key="1">
    <citation type="journal article" date="2018" name="Proc. Natl. Acad. Sci. U.S.A.">
        <title>Linking secondary metabolites to gene clusters through genome sequencing of six diverse Aspergillus species.</title>
        <authorList>
            <person name="Kaerboelling I."/>
            <person name="Vesth T.C."/>
            <person name="Frisvad J.C."/>
            <person name="Nybo J.L."/>
            <person name="Theobald S."/>
            <person name="Kuo A."/>
            <person name="Bowyer P."/>
            <person name="Matsuda Y."/>
            <person name="Mondo S."/>
            <person name="Lyhne E.K."/>
            <person name="Kogle M.E."/>
            <person name="Clum A."/>
            <person name="Lipzen A."/>
            <person name="Salamov A."/>
            <person name="Ngan C.Y."/>
            <person name="Daum C."/>
            <person name="Chiniquy J."/>
            <person name="Barry K."/>
            <person name="LaButti K."/>
            <person name="Haridas S."/>
            <person name="Simmons B.A."/>
            <person name="Magnuson J.K."/>
            <person name="Mortensen U.H."/>
            <person name="Larsen T.O."/>
            <person name="Grigoriev I.V."/>
            <person name="Baker S.E."/>
            <person name="Andersen M.R."/>
        </authorList>
    </citation>
    <scope>NUCLEOTIDE SEQUENCE [LARGE SCALE GENOMIC DNA]</scope>
    <source>
        <strain evidence="1 2">IBT 24754</strain>
    </source>
</reference>
<proteinExistence type="predicted"/>
<dbReference type="Proteomes" id="UP000244073">
    <property type="component" value="Unassembled WGS sequence"/>
</dbReference>
<dbReference type="EMBL" id="MSFN02000008">
    <property type="protein sequence ID" value="PTU18335.1"/>
    <property type="molecule type" value="Genomic_DNA"/>
</dbReference>
<name>A0A2T5LPY6_9EURO</name>
<organism evidence="1 2">
    <name type="scientific">Aspergillus ochraceoroseus IBT 24754</name>
    <dbReference type="NCBI Taxonomy" id="1392256"/>
    <lineage>
        <taxon>Eukaryota</taxon>
        <taxon>Fungi</taxon>
        <taxon>Dikarya</taxon>
        <taxon>Ascomycota</taxon>
        <taxon>Pezizomycotina</taxon>
        <taxon>Eurotiomycetes</taxon>
        <taxon>Eurotiomycetidae</taxon>
        <taxon>Eurotiales</taxon>
        <taxon>Aspergillaceae</taxon>
        <taxon>Aspergillus</taxon>
        <taxon>Aspergillus subgen. Nidulantes</taxon>
    </lineage>
</organism>
<evidence type="ECO:0000313" key="1">
    <source>
        <dbReference type="EMBL" id="PTU18335.1"/>
    </source>
</evidence>
<dbReference type="VEuPathDB" id="FungiDB:P175DRAFT_0535250"/>
<dbReference type="RefSeq" id="XP_040749727.1">
    <property type="nucleotide sequence ID" value="XM_040900208.1"/>
</dbReference>
<protein>
    <submittedName>
        <fullName evidence="1">Uncharacterized protein</fullName>
    </submittedName>
</protein>
<comment type="caution">
    <text evidence="1">The sequence shown here is derived from an EMBL/GenBank/DDBJ whole genome shotgun (WGS) entry which is preliminary data.</text>
</comment>
<dbReference type="GeneID" id="63817090"/>
<accession>A0A2T5LPY6</accession>
<sequence>MRPGLRHQVVHIRFSGGKIDWLGIVEVDCVYEGREVVWRGGETKKRLSPVQHGRWLQNGFIPRGALLASLSAWGGCEFCAWLLGTLVQSMIPRSASASGWLVNWTERTARHFPEGAGERHPRVKMAWCLNLEDRSNEASMVCNPQYRREEEYSIEARSGAWGLYGDPHRPEPANHKGEWPYDSHLLTA</sequence>
<gene>
    <name evidence="1" type="ORF">P175DRAFT_0535250</name>
</gene>